<accession>A0ABW4RN62</accession>
<reference evidence="2" key="1">
    <citation type="journal article" date="2019" name="Int. J. Syst. Evol. Microbiol.">
        <title>The Global Catalogue of Microorganisms (GCM) 10K type strain sequencing project: providing services to taxonomists for standard genome sequencing and annotation.</title>
        <authorList>
            <consortium name="The Broad Institute Genomics Platform"/>
            <consortium name="The Broad Institute Genome Sequencing Center for Infectious Disease"/>
            <person name="Wu L."/>
            <person name="Ma J."/>
        </authorList>
    </citation>
    <scope>NUCLEOTIDE SEQUENCE [LARGE SCALE GENOMIC DNA]</scope>
    <source>
        <strain evidence="2">CCUG 54950</strain>
    </source>
</reference>
<dbReference type="EMBL" id="JBHUEH010000032">
    <property type="protein sequence ID" value="MFD1887641.1"/>
    <property type="molecule type" value="Genomic_DNA"/>
</dbReference>
<comment type="caution">
    <text evidence="1">The sequence shown here is derived from an EMBL/GenBank/DDBJ whole genome shotgun (WGS) entry which is preliminary data.</text>
</comment>
<keyword evidence="2" id="KW-1185">Reference proteome</keyword>
<name>A0ABW4RN62_9BACL</name>
<evidence type="ECO:0000313" key="1">
    <source>
        <dbReference type="EMBL" id="MFD1887641.1"/>
    </source>
</evidence>
<evidence type="ECO:0000313" key="2">
    <source>
        <dbReference type="Proteomes" id="UP001597233"/>
    </source>
</evidence>
<organism evidence="1 2">
    <name type="scientific">Paenibacillus wenxiniae</name>
    <dbReference type="NCBI Taxonomy" id="1636843"/>
    <lineage>
        <taxon>Bacteria</taxon>
        <taxon>Bacillati</taxon>
        <taxon>Bacillota</taxon>
        <taxon>Bacilli</taxon>
        <taxon>Bacillales</taxon>
        <taxon>Paenibacillaceae</taxon>
        <taxon>Paenibacillus</taxon>
    </lineage>
</organism>
<dbReference type="RefSeq" id="WP_347324060.1">
    <property type="nucleotide sequence ID" value="NZ_JBCGUH010000002.1"/>
</dbReference>
<gene>
    <name evidence="1" type="ORF">ACFSC9_19370</name>
</gene>
<dbReference type="Proteomes" id="UP001597233">
    <property type="component" value="Unassembled WGS sequence"/>
</dbReference>
<sequence>MIVQSILIRWTKETRGEPYASLRSRHPTCFPLSTNIIPIPPRENSVINEPGKPFLWHQLSFEQTKQGIEWLQEQYKWLPVSGNHIEMKGELPGMRWRRIENKLLVHARYDRSFGKPVRTNGQSELLDEQAFELLPLQYGQIIINGRHTMEDGSVYEQRIMNIWNVTDDSADYSGMNRNTLKQIPDFQYKQLAALW</sequence>
<proteinExistence type="predicted"/>
<protein>
    <submittedName>
        <fullName evidence="1">Uncharacterized protein</fullName>
    </submittedName>
</protein>